<dbReference type="PIRSF" id="PIRSF001227">
    <property type="entry name" value="Pen_acylase"/>
    <property type="match status" value="1"/>
</dbReference>
<feature type="binding site" evidence="5">
    <location>
        <position position="319"/>
    </location>
    <ligand>
        <name>Ca(2+)</name>
        <dbReference type="ChEBI" id="CHEBI:29108"/>
    </ligand>
</feature>
<dbReference type="InterPro" id="IPR002692">
    <property type="entry name" value="S45"/>
</dbReference>
<feature type="region of interest" description="Disordered" evidence="6">
    <location>
        <begin position="230"/>
        <end position="266"/>
    </location>
</feature>
<dbReference type="Gene3D" id="2.30.120.10">
    <property type="match status" value="1"/>
</dbReference>
<dbReference type="PANTHER" id="PTHR34218">
    <property type="entry name" value="PEPTIDASE S45 PENICILLIN AMIDASE"/>
    <property type="match status" value="1"/>
</dbReference>
<evidence type="ECO:0000256" key="6">
    <source>
        <dbReference type="SAM" id="MobiDB-lite"/>
    </source>
</evidence>
<dbReference type="GO" id="GO:0046872">
    <property type="term" value="F:metal ion binding"/>
    <property type="evidence" value="ECO:0007669"/>
    <property type="project" value="UniProtKB-KW"/>
</dbReference>
<feature type="active site" description="Nucleophile" evidence="4">
    <location>
        <position position="247"/>
    </location>
</feature>
<keyword evidence="5" id="KW-0479">Metal-binding</keyword>
<keyword evidence="3" id="KW-0865">Zymogen</keyword>
<dbReference type="InterPro" id="IPR029055">
    <property type="entry name" value="Ntn_hydrolases_N"/>
</dbReference>
<comment type="similarity">
    <text evidence="1">Belongs to the peptidase S45 family.</text>
</comment>
<accession>A0A2M9BUT5</accession>
<dbReference type="InterPro" id="IPR023343">
    <property type="entry name" value="Penicillin_amidase_dom1"/>
</dbReference>
<feature type="binding site" evidence="5">
    <location>
        <position position="174"/>
    </location>
    <ligand>
        <name>Ca(2+)</name>
        <dbReference type="ChEBI" id="CHEBI:29108"/>
    </ligand>
</feature>
<evidence type="ECO:0000256" key="5">
    <source>
        <dbReference type="PIRSR" id="PIRSR001227-2"/>
    </source>
</evidence>
<dbReference type="GO" id="GO:0017000">
    <property type="term" value="P:antibiotic biosynthetic process"/>
    <property type="evidence" value="ECO:0007669"/>
    <property type="project" value="InterPro"/>
</dbReference>
<evidence type="ECO:0000256" key="1">
    <source>
        <dbReference type="ARBA" id="ARBA00006586"/>
    </source>
</evidence>
<dbReference type="PANTHER" id="PTHR34218:SF4">
    <property type="entry name" value="ACYL-HOMOSERINE LACTONE ACYLASE QUIP"/>
    <property type="match status" value="1"/>
</dbReference>
<evidence type="ECO:0000313" key="8">
    <source>
        <dbReference type="Proteomes" id="UP000230161"/>
    </source>
</evidence>
<dbReference type="InterPro" id="IPR014395">
    <property type="entry name" value="Pen/GL7ACA/AHL_acylase"/>
</dbReference>
<gene>
    <name evidence="7" type="ORF">CLV54_2657</name>
</gene>
<reference evidence="7 8" key="1">
    <citation type="submission" date="2017-11" db="EMBL/GenBank/DDBJ databases">
        <title>Genomic Encyclopedia of Archaeal and Bacterial Type Strains, Phase II (KMG-II): From Individual Species to Whole Genera.</title>
        <authorList>
            <person name="Goeker M."/>
        </authorList>
    </citation>
    <scope>NUCLEOTIDE SEQUENCE [LARGE SCALE GENOMIC DNA]</scope>
    <source>
        <strain evidence="7 8">DSM 25625</strain>
    </source>
</reference>
<dbReference type="AlphaFoldDB" id="A0A2M9BUT5"/>
<comment type="cofactor">
    <cofactor evidence="5">
        <name>Ca(2+)</name>
        <dbReference type="ChEBI" id="CHEBI:29108"/>
    </cofactor>
    <text evidence="5">Binds 1 Ca(2+) ion per dimer.</text>
</comment>
<name>A0A2M9BUT5_9MICO</name>
<dbReference type="Gene3D" id="1.10.1400.10">
    <property type="match status" value="1"/>
</dbReference>
<evidence type="ECO:0000256" key="4">
    <source>
        <dbReference type="PIRSR" id="PIRSR001227-1"/>
    </source>
</evidence>
<dbReference type="EMBL" id="PGFB01000004">
    <property type="protein sequence ID" value="PJJ61707.1"/>
    <property type="molecule type" value="Genomic_DNA"/>
</dbReference>
<dbReference type="Proteomes" id="UP000230161">
    <property type="component" value="Unassembled WGS sequence"/>
</dbReference>
<feature type="binding site" evidence="5">
    <location>
        <position position="322"/>
    </location>
    <ligand>
        <name>Ca(2+)</name>
        <dbReference type="ChEBI" id="CHEBI:29108"/>
    </ligand>
</feature>
<evidence type="ECO:0000256" key="2">
    <source>
        <dbReference type="ARBA" id="ARBA00022801"/>
    </source>
</evidence>
<sequence>MARALKPSAEYLEVMWSAVNESHFSVAGLSADVEIVVDEWGIPHIYAASSHDVFLAQGFNAARDRLFQMDLWRRRGLGLLSAAFGPAFVEQDRAARLFLYRGDLRAEWLAYGSDTKDVTTAFVAGVNAFVSLCLADPRQLPPEFEALGYLPERWEPTDIPRIRSHGIYHNAEQELARALALRDFGPEAEDLRRVRDPQNPVLVPSGLDLSVLCDEVLDVYRLATGPVNLGTPQAGESPEPQHTPEGSNNWVLGGSRTASGRPLLANDPHRAVTLPSLRYISHLSAPGLDVIGGGEPVLPGVSIGHNGHVAFGLTIFPIDQEDIYVYELNPRNDLEYRYRDGWERMTVVTETIPVRDADPQTVELRYTRHGPVVFEREGTAVAIRAAWLEPGMAPYLGSMEYMRAHDAAEFNSAMNRWGAPGENQVYAMPDGTIGWRPGGLLPIRPNWDGLLPVPGDGRYEWAGFHDNDVLPRDENPDRDWLATANEFNLPHGFDETIGVGYDWYSPDRAERIRTVLAAAQDWTVDDCLRLQTDYLSTPFQKVAPLLAELRPASPELHRALDLLGAWDGVEDEGSAPAALFEIWFRNHLRPQLLVAALERRLPPDVAGRAAARLIPQEQYSGDPRIVLRMLADPERHLGSSEALTVILERSLLAAVREAEDRLGPDAASWAWGTLHFALLEHPAHRLLPKLDGARLGPIPRSGGSDTVGSTAFSPDFRQVSGASFRVVIDVGDWDGSVAVNVPGQSGVPGSRHYSDHLEGWNAGAAFPLLYSRAAVDAAASSRIVLSPA</sequence>
<protein>
    <submittedName>
        <fullName evidence="7">Penicillin amidase</fullName>
    </submittedName>
</protein>
<dbReference type="GO" id="GO:0016811">
    <property type="term" value="F:hydrolase activity, acting on carbon-nitrogen (but not peptide) bonds, in linear amides"/>
    <property type="evidence" value="ECO:0007669"/>
    <property type="project" value="InterPro"/>
</dbReference>
<proteinExistence type="inferred from homology"/>
<evidence type="ECO:0000313" key="7">
    <source>
        <dbReference type="EMBL" id="PJJ61707.1"/>
    </source>
</evidence>
<organism evidence="7 8">
    <name type="scientific">Compostimonas suwonensis</name>
    <dbReference type="NCBI Taxonomy" id="1048394"/>
    <lineage>
        <taxon>Bacteria</taxon>
        <taxon>Bacillati</taxon>
        <taxon>Actinomycetota</taxon>
        <taxon>Actinomycetes</taxon>
        <taxon>Micrococcales</taxon>
        <taxon>Microbacteriaceae</taxon>
        <taxon>Compostimonas</taxon>
    </lineage>
</organism>
<dbReference type="SUPFAM" id="SSF56235">
    <property type="entry name" value="N-terminal nucleophile aminohydrolases (Ntn hydrolases)"/>
    <property type="match status" value="1"/>
</dbReference>
<comment type="caution">
    <text evidence="7">The sequence shown here is derived from an EMBL/GenBank/DDBJ whole genome shotgun (WGS) entry which is preliminary data.</text>
</comment>
<dbReference type="Gene3D" id="1.10.439.10">
    <property type="entry name" value="Penicillin Amidohydrolase, domain 1"/>
    <property type="match status" value="1"/>
</dbReference>
<dbReference type="InterPro" id="IPR043146">
    <property type="entry name" value="Penicillin_amidase_N_B-knob"/>
</dbReference>
<dbReference type="CDD" id="cd03747">
    <property type="entry name" value="Ntn_PGA_like"/>
    <property type="match status" value="1"/>
</dbReference>
<keyword evidence="5" id="KW-0106">Calcium</keyword>
<dbReference type="InterPro" id="IPR043147">
    <property type="entry name" value="Penicillin_amidase_A-knob"/>
</dbReference>
<dbReference type="Gene3D" id="3.60.20.10">
    <property type="entry name" value="Glutamine Phosphoribosylpyrophosphate, subunit 1, domain 1"/>
    <property type="match status" value="1"/>
</dbReference>
<keyword evidence="8" id="KW-1185">Reference proteome</keyword>
<evidence type="ECO:0000256" key="3">
    <source>
        <dbReference type="ARBA" id="ARBA00023145"/>
    </source>
</evidence>
<keyword evidence="2" id="KW-0378">Hydrolase</keyword>
<dbReference type="Pfam" id="PF01804">
    <property type="entry name" value="Penicil_amidase"/>
    <property type="match status" value="1"/>
</dbReference>